<dbReference type="EMBL" id="JAYMYQ010000008">
    <property type="protein sequence ID" value="KAK7315933.1"/>
    <property type="molecule type" value="Genomic_DNA"/>
</dbReference>
<dbReference type="AlphaFoldDB" id="A0AAN9Q1V4"/>
<accession>A0AAN9Q1V4</accession>
<keyword evidence="2" id="KW-1185">Reference proteome</keyword>
<dbReference type="Proteomes" id="UP001367508">
    <property type="component" value="Unassembled WGS sequence"/>
</dbReference>
<sequence length="104" mass="11825">MSDQRVVSFVCWRNNANFTCVNNRVSESSKESFYVECEQFGIQPVGESRQKRDQSFHLESGPVLPRSLWLYGVVPPSIASYFRDILCHTLKSRVKSPNVGVNAL</sequence>
<protein>
    <submittedName>
        <fullName evidence="1">Uncharacterized protein</fullName>
    </submittedName>
</protein>
<reference evidence="1 2" key="1">
    <citation type="submission" date="2024-01" db="EMBL/GenBank/DDBJ databases">
        <title>The genomes of 5 underutilized Papilionoideae crops provide insights into root nodulation and disease resistanc.</title>
        <authorList>
            <person name="Jiang F."/>
        </authorList>
    </citation>
    <scope>NUCLEOTIDE SEQUENCE [LARGE SCALE GENOMIC DNA]</scope>
    <source>
        <strain evidence="1">LVBAO_FW01</strain>
        <tissue evidence="1">Leaves</tissue>
    </source>
</reference>
<name>A0AAN9Q1V4_CANGL</name>
<evidence type="ECO:0000313" key="1">
    <source>
        <dbReference type="EMBL" id="KAK7315933.1"/>
    </source>
</evidence>
<comment type="caution">
    <text evidence="1">The sequence shown here is derived from an EMBL/GenBank/DDBJ whole genome shotgun (WGS) entry which is preliminary data.</text>
</comment>
<proteinExistence type="predicted"/>
<gene>
    <name evidence="1" type="ORF">VNO77_34515</name>
</gene>
<evidence type="ECO:0000313" key="2">
    <source>
        <dbReference type="Proteomes" id="UP001367508"/>
    </source>
</evidence>
<organism evidence="1 2">
    <name type="scientific">Canavalia gladiata</name>
    <name type="common">Sword bean</name>
    <name type="synonym">Dolichos gladiatus</name>
    <dbReference type="NCBI Taxonomy" id="3824"/>
    <lineage>
        <taxon>Eukaryota</taxon>
        <taxon>Viridiplantae</taxon>
        <taxon>Streptophyta</taxon>
        <taxon>Embryophyta</taxon>
        <taxon>Tracheophyta</taxon>
        <taxon>Spermatophyta</taxon>
        <taxon>Magnoliopsida</taxon>
        <taxon>eudicotyledons</taxon>
        <taxon>Gunneridae</taxon>
        <taxon>Pentapetalae</taxon>
        <taxon>rosids</taxon>
        <taxon>fabids</taxon>
        <taxon>Fabales</taxon>
        <taxon>Fabaceae</taxon>
        <taxon>Papilionoideae</taxon>
        <taxon>50 kb inversion clade</taxon>
        <taxon>NPAAA clade</taxon>
        <taxon>indigoferoid/millettioid clade</taxon>
        <taxon>Phaseoleae</taxon>
        <taxon>Canavalia</taxon>
    </lineage>
</organism>